<dbReference type="STRING" id="626937.HMPREF3293_00360"/>
<organism evidence="1 2">
    <name type="scientific">Christensenella minuta</name>
    <dbReference type="NCBI Taxonomy" id="626937"/>
    <lineage>
        <taxon>Bacteria</taxon>
        <taxon>Bacillati</taxon>
        <taxon>Bacillota</taxon>
        <taxon>Clostridia</taxon>
        <taxon>Christensenellales</taxon>
        <taxon>Christensenellaceae</taxon>
        <taxon>Christensenella</taxon>
    </lineage>
</organism>
<proteinExistence type="predicted"/>
<gene>
    <name evidence="1" type="ORF">HMPREF3293_00360</name>
</gene>
<keyword evidence="2" id="KW-1185">Reference proteome</keyword>
<dbReference type="Proteomes" id="UP000070366">
    <property type="component" value="Unassembled WGS sequence"/>
</dbReference>
<sequence length="89" mass="10556">MKTKPQGIKFYRKIQKAEKMAKRRRLCNFVGSRPAQEENGRAKRILTCILDCVKVQAKGINFKTILFRISAIYTTLYQSFMKSEYTERW</sequence>
<name>A0A136Q8B0_9FIRM</name>
<dbReference type="EMBL" id="LSZW01000030">
    <property type="protein sequence ID" value="KXK66814.1"/>
    <property type="molecule type" value="Genomic_DNA"/>
</dbReference>
<dbReference type="AlphaFoldDB" id="A0A136Q8B0"/>
<evidence type="ECO:0000313" key="1">
    <source>
        <dbReference type="EMBL" id="KXK66814.1"/>
    </source>
</evidence>
<evidence type="ECO:0000313" key="2">
    <source>
        <dbReference type="Proteomes" id="UP000070366"/>
    </source>
</evidence>
<reference evidence="1 2" key="1">
    <citation type="submission" date="2016-02" db="EMBL/GenBank/DDBJ databases">
        <authorList>
            <person name="Wen L."/>
            <person name="He K."/>
            <person name="Yang H."/>
        </authorList>
    </citation>
    <scope>NUCLEOTIDE SEQUENCE [LARGE SCALE GENOMIC DNA]</scope>
    <source>
        <strain evidence="1 2">DSM 22607</strain>
    </source>
</reference>
<protein>
    <submittedName>
        <fullName evidence="1">Uncharacterized protein</fullName>
    </submittedName>
</protein>
<accession>A0A136Q8B0</accession>
<comment type="caution">
    <text evidence="1">The sequence shown here is derived from an EMBL/GenBank/DDBJ whole genome shotgun (WGS) entry which is preliminary data.</text>
</comment>